<dbReference type="InterPro" id="IPR052337">
    <property type="entry name" value="SAT4-like"/>
</dbReference>
<feature type="transmembrane region" description="Helical" evidence="6">
    <location>
        <begin position="158"/>
        <end position="181"/>
    </location>
</feature>
<dbReference type="InterPro" id="IPR049326">
    <property type="entry name" value="Rhodopsin_dom_fungi"/>
</dbReference>
<dbReference type="PANTHER" id="PTHR33048">
    <property type="entry name" value="PTH11-LIKE INTEGRAL MEMBRANE PROTEIN (AFU_ORTHOLOGUE AFUA_5G11245)"/>
    <property type="match status" value="1"/>
</dbReference>
<evidence type="ECO:0000256" key="6">
    <source>
        <dbReference type="SAM" id="Phobius"/>
    </source>
</evidence>
<keyword evidence="2 6" id="KW-0812">Transmembrane</keyword>
<dbReference type="Proteomes" id="UP001161017">
    <property type="component" value="Unassembled WGS sequence"/>
</dbReference>
<comment type="similarity">
    <text evidence="5">Belongs to the SAT4 family.</text>
</comment>
<protein>
    <recommendedName>
        <fullName evidence="7">Rhodopsin domain-containing protein</fullName>
    </recommendedName>
</protein>
<dbReference type="Pfam" id="PF20684">
    <property type="entry name" value="Fung_rhodopsin"/>
    <property type="match status" value="1"/>
</dbReference>
<dbReference type="PANTHER" id="PTHR33048:SF158">
    <property type="entry name" value="MEMBRANE PROTEIN PTH11-LIKE, PUTATIVE-RELATED"/>
    <property type="match status" value="1"/>
</dbReference>
<comment type="subcellular location">
    <subcellularLocation>
        <location evidence="1">Membrane</location>
        <topology evidence="1">Multi-pass membrane protein</topology>
    </subcellularLocation>
</comment>
<evidence type="ECO:0000313" key="9">
    <source>
        <dbReference type="Proteomes" id="UP001161017"/>
    </source>
</evidence>
<keyword evidence="3 6" id="KW-1133">Transmembrane helix</keyword>
<evidence type="ECO:0000256" key="1">
    <source>
        <dbReference type="ARBA" id="ARBA00004141"/>
    </source>
</evidence>
<name>A0AA43QUJ0_9LECA</name>
<feature type="transmembrane region" description="Helical" evidence="6">
    <location>
        <begin position="77"/>
        <end position="96"/>
    </location>
</feature>
<dbReference type="GO" id="GO:0016020">
    <property type="term" value="C:membrane"/>
    <property type="evidence" value="ECO:0007669"/>
    <property type="project" value="UniProtKB-SubCell"/>
</dbReference>
<evidence type="ECO:0000259" key="7">
    <source>
        <dbReference type="Pfam" id="PF20684"/>
    </source>
</evidence>
<feature type="transmembrane region" description="Helical" evidence="6">
    <location>
        <begin position="45"/>
        <end position="65"/>
    </location>
</feature>
<feature type="domain" description="Rhodopsin" evidence="7">
    <location>
        <begin position="62"/>
        <end position="300"/>
    </location>
</feature>
<organism evidence="8 9">
    <name type="scientific">Ramalina farinacea</name>
    <dbReference type="NCBI Taxonomy" id="258253"/>
    <lineage>
        <taxon>Eukaryota</taxon>
        <taxon>Fungi</taxon>
        <taxon>Dikarya</taxon>
        <taxon>Ascomycota</taxon>
        <taxon>Pezizomycotina</taxon>
        <taxon>Lecanoromycetes</taxon>
        <taxon>OSLEUM clade</taxon>
        <taxon>Lecanoromycetidae</taxon>
        <taxon>Lecanorales</taxon>
        <taxon>Lecanorineae</taxon>
        <taxon>Ramalinaceae</taxon>
        <taxon>Ramalina</taxon>
    </lineage>
</organism>
<dbReference type="AlphaFoldDB" id="A0AA43QUJ0"/>
<keyword evidence="4 6" id="KW-0472">Membrane</keyword>
<dbReference type="EMBL" id="JAPUFD010000020">
    <property type="protein sequence ID" value="MDI1492717.1"/>
    <property type="molecule type" value="Genomic_DNA"/>
</dbReference>
<sequence length="454" mass="50253">MSPTPVQLKITNSDLAYFSAVPALKPPDGVTSNFIDPPTCTKGPLIVSTVLFVLTTAFIFNRIYVKVCITKKFKWDDGTILLGFLCCALYYAGFMWEIARSKQGRHQWDVRIPEAASADLFVPAYVIGIVSPLGLLFIKDSFFIFYLEVFGIYRWIRVGSYLGLVLTTLFYFGTLIAMLYLTTPRPGENWLTHQLSQLGHDEVDYSTPQACVGLAIDVWILMMPILAVINVKMRAWRKVGVMLILMTGLMACIASGLNIHYRVLMNKTDDLTWADVPVITVMLIELLTGVITACMPAAAHSCRQHLGGLSSIRPSWFGYHSRRSKEAVFQLSDSSGEKAAAPNGAGKGALDSYHNFARNGPSNPSLLRRMKDRLSMSHAGVSQFDGVDDGEEDQRDIIAPWERSQAKDGDTELMEEMAGTLQVYGAKRPMSNVSAMTDQEGLEAKTSLRAHGLK</sequence>
<comment type="caution">
    <text evidence="8">The sequence shown here is derived from an EMBL/GenBank/DDBJ whole genome shotgun (WGS) entry which is preliminary data.</text>
</comment>
<reference evidence="8" key="1">
    <citation type="journal article" date="2023" name="Genome Biol. Evol.">
        <title>First Whole Genome Sequence and Flow Cytometry Genome Size Data for the Lichen-Forming Fungus Ramalina farinacea (Ascomycota).</title>
        <authorList>
            <person name="Llewellyn T."/>
            <person name="Mian S."/>
            <person name="Hill R."/>
            <person name="Leitch I.J."/>
            <person name="Gaya E."/>
        </authorList>
    </citation>
    <scope>NUCLEOTIDE SEQUENCE</scope>
    <source>
        <strain evidence="8">LIQ254RAFAR</strain>
    </source>
</reference>
<feature type="transmembrane region" description="Helical" evidence="6">
    <location>
        <begin position="116"/>
        <end position="138"/>
    </location>
</feature>
<feature type="transmembrane region" description="Helical" evidence="6">
    <location>
        <begin position="207"/>
        <end position="229"/>
    </location>
</feature>
<evidence type="ECO:0000256" key="4">
    <source>
        <dbReference type="ARBA" id="ARBA00023136"/>
    </source>
</evidence>
<feature type="transmembrane region" description="Helical" evidence="6">
    <location>
        <begin position="279"/>
        <end position="299"/>
    </location>
</feature>
<evidence type="ECO:0000313" key="8">
    <source>
        <dbReference type="EMBL" id="MDI1492717.1"/>
    </source>
</evidence>
<proteinExistence type="inferred from homology"/>
<gene>
    <name evidence="8" type="ORF">OHK93_004499</name>
</gene>
<evidence type="ECO:0000256" key="2">
    <source>
        <dbReference type="ARBA" id="ARBA00022692"/>
    </source>
</evidence>
<keyword evidence="9" id="KW-1185">Reference proteome</keyword>
<evidence type="ECO:0000256" key="3">
    <source>
        <dbReference type="ARBA" id="ARBA00022989"/>
    </source>
</evidence>
<evidence type="ECO:0000256" key="5">
    <source>
        <dbReference type="ARBA" id="ARBA00038359"/>
    </source>
</evidence>
<feature type="transmembrane region" description="Helical" evidence="6">
    <location>
        <begin position="241"/>
        <end position="259"/>
    </location>
</feature>
<accession>A0AA43QUJ0</accession>